<evidence type="ECO:0000256" key="4">
    <source>
        <dbReference type="ARBA" id="ARBA00023134"/>
    </source>
</evidence>
<keyword evidence="4" id="KW-0342">GTP-binding</keyword>
<evidence type="ECO:0000313" key="8">
    <source>
        <dbReference type="EMBL" id="CAD7277313.1"/>
    </source>
</evidence>
<evidence type="ECO:0000256" key="2">
    <source>
        <dbReference type="ARBA" id="ARBA00022741"/>
    </source>
</evidence>
<protein>
    <recommendedName>
        <fullName evidence="5">Large subunit GTPase 1 homolog</fullName>
    </recommendedName>
</protein>
<dbReference type="PANTHER" id="PTHR45709">
    <property type="entry name" value="LARGE SUBUNIT GTPASE 1 HOMOLOG-RELATED"/>
    <property type="match status" value="1"/>
</dbReference>
<feature type="compositionally biased region" description="Basic residues" evidence="6">
    <location>
        <begin position="894"/>
        <end position="915"/>
    </location>
</feature>
<feature type="domain" description="G" evidence="7">
    <location>
        <begin position="500"/>
        <end position="555"/>
    </location>
</feature>
<dbReference type="Proteomes" id="UP000678499">
    <property type="component" value="Unassembled WGS sequence"/>
</dbReference>
<evidence type="ECO:0000256" key="5">
    <source>
        <dbReference type="ARBA" id="ARBA00040145"/>
    </source>
</evidence>
<evidence type="ECO:0000256" key="3">
    <source>
        <dbReference type="ARBA" id="ARBA00022801"/>
    </source>
</evidence>
<dbReference type="GO" id="GO:0003924">
    <property type="term" value="F:GTPase activity"/>
    <property type="evidence" value="ECO:0007669"/>
    <property type="project" value="InterPro"/>
</dbReference>
<feature type="region of interest" description="Disordered" evidence="6">
    <location>
        <begin position="334"/>
        <end position="390"/>
    </location>
</feature>
<gene>
    <name evidence="8" type="ORF">NMOB1V02_LOCUS5048</name>
</gene>
<evidence type="ECO:0000256" key="1">
    <source>
        <dbReference type="ARBA" id="ARBA00022490"/>
    </source>
</evidence>
<feature type="region of interest" description="Disordered" evidence="6">
    <location>
        <begin position="275"/>
        <end position="321"/>
    </location>
</feature>
<dbReference type="InterPro" id="IPR043358">
    <property type="entry name" value="GNL1-like"/>
</dbReference>
<dbReference type="AlphaFoldDB" id="A0A7R9GCB0"/>
<dbReference type="InterPro" id="IPR006073">
    <property type="entry name" value="GTP-bd"/>
</dbReference>
<keyword evidence="3" id="KW-0378">Hydrolase</keyword>
<name>A0A7R9GCB0_9CRUS</name>
<dbReference type="OrthoDB" id="61815at2759"/>
<dbReference type="GO" id="GO:0005525">
    <property type="term" value="F:GTP binding"/>
    <property type="evidence" value="ECO:0007669"/>
    <property type="project" value="UniProtKB-KW"/>
</dbReference>
<dbReference type="GO" id="GO:0005829">
    <property type="term" value="C:cytosol"/>
    <property type="evidence" value="ECO:0007669"/>
    <property type="project" value="TreeGrafter"/>
</dbReference>
<accession>A0A7R9GCB0</accession>
<dbReference type="PANTHER" id="PTHR45709:SF2">
    <property type="entry name" value="LARGE SUBUNIT GTPASE 1 HOMOLOG"/>
    <property type="match status" value="1"/>
</dbReference>
<dbReference type="SUPFAM" id="SSF52540">
    <property type="entry name" value="P-loop containing nucleoside triphosphate hydrolases"/>
    <property type="match status" value="1"/>
</dbReference>
<dbReference type="GO" id="GO:0000054">
    <property type="term" value="P:ribosomal subunit export from nucleus"/>
    <property type="evidence" value="ECO:0007669"/>
    <property type="project" value="TreeGrafter"/>
</dbReference>
<organism evidence="8">
    <name type="scientific">Notodromas monacha</name>
    <dbReference type="NCBI Taxonomy" id="399045"/>
    <lineage>
        <taxon>Eukaryota</taxon>
        <taxon>Metazoa</taxon>
        <taxon>Ecdysozoa</taxon>
        <taxon>Arthropoda</taxon>
        <taxon>Crustacea</taxon>
        <taxon>Oligostraca</taxon>
        <taxon>Ostracoda</taxon>
        <taxon>Podocopa</taxon>
        <taxon>Podocopida</taxon>
        <taxon>Cypridocopina</taxon>
        <taxon>Cypridoidea</taxon>
        <taxon>Cyprididae</taxon>
        <taxon>Notodromas</taxon>
    </lineage>
</organism>
<proteinExistence type="predicted"/>
<feature type="region of interest" description="Disordered" evidence="6">
    <location>
        <begin position="1"/>
        <end position="26"/>
    </location>
</feature>
<evidence type="ECO:0000256" key="6">
    <source>
        <dbReference type="SAM" id="MobiDB-lite"/>
    </source>
</evidence>
<dbReference type="EMBL" id="OA882904">
    <property type="protein sequence ID" value="CAD7277313.1"/>
    <property type="molecule type" value="Genomic_DNA"/>
</dbReference>
<dbReference type="Gene3D" id="3.40.50.300">
    <property type="entry name" value="P-loop containing nucleotide triphosphate hydrolases"/>
    <property type="match status" value="2"/>
</dbReference>
<feature type="region of interest" description="Disordered" evidence="6">
    <location>
        <begin position="889"/>
        <end position="915"/>
    </location>
</feature>
<evidence type="ECO:0000259" key="7">
    <source>
        <dbReference type="Pfam" id="PF01926"/>
    </source>
</evidence>
<feature type="compositionally biased region" description="Acidic residues" evidence="6">
    <location>
        <begin position="366"/>
        <end position="390"/>
    </location>
</feature>
<sequence>MPKQPKKSNLGRALVKDKFSKKRHDRGESMLHAAELKDGADWNRLNLRSVTESNNLDEFLATAELAGTDFKAARLNMTFIPPSSKIGVLSSEEKAQLAQKHEEMASCLRIPRRPAWDASTTPEELDMLERESFLEWRRRLAEIESGPDGVILTPFEKNLEFWRQLWRVVERSHVVVQIVDARNPLLFRCKDLERYVKEVDSKKQNVILVNKADFLTRKQRDAWANYFAEQGLKAIFFSATKDVEEDQDDAVVHQPGSLGLDAYMNELGENESRLPVVADEKEEEDHKSVSSDDEEAPGLVEAPVRDTNSSGHPEVDAMRIYSDPTAITKTILSRAKQTREESGLDSSDLTQDLVAPNAELPVVIDEVGDEEDGDWEDMGSEEEEDDDDAMDECVDDEGVVALNEDEIAEIISLGSGGEPPSDSDDDDDVENVRQEKRDEVKRRVKLMYERKVKAAAQKDEENIKVVNYGRCLDREELVKFFENCQKLVSENQPGKKSAVTIGLVGYPNVGKSSTINSLLMSKKVSVSTTPGKTKHFQTIFLNPNVILCDCPGLVMPSFLSTKAEMIVSGILPIDQLRDHVPAINMVLSVVPRNILEKTYGVVLPKPEETEDPNRPPTSEEFLNAYGFLAPMYCVVPYGLLRARRAMQDFLKQLPFENITVGGGLTLFLLIEADTKRLFGSKGEEKQTRTDAHLPATYKKMVKGSQGGPSVRDVDAAFFGPPGSAAHKKGTSLVKISSGSSKEIIDLPEGKPWKKHGNHKKREKLRRVYVNRGYMTQHGMPDNARAARYVLKDFVNGKLLYCHPPPDCDKDNFEADTKRLFGSKGEEKQTRTDAHLPATYKKMVKGSQGGPSVRDVDAAFFGPPGSAAHKKGTSLVKISSGSSKEIIDLPEGKPWKKHGNHKKREKLRRVYGHLDA</sequence>
<evidence type="ECO:0000313" key="9">
    <source>
        <dbReference type="Proteomes" id="UP000678499"/>
    </source>
</evidence>
<keyword evidence="1" id="KW-0963">Cytoplasm</keyword>
<dbReference type="InterPro" id="IPR027417">
    <property type="entry name" value="P-loop_NTPase"/>
</dbReference>
<dbReference type="Pfam" id="PF01926">
    <property type="entry name" value="MMR_HSR1"/>
    <property type="match status" value="1"/>
</dbReference>
<dbReference type="EMBL" id="CAJPEX010000867">
    <property type="protein sequence ID" value="CAG0917465.1"/>
    <property type="molecule type" value="Genomic_DNA"/>
</dbReference>
<feature type="region of interest" description="Disordered" evidence="6">
    <location>
        <begin position="411"/>
        <end position="436"/>
    </location>
</feature>
<keyword evidence="9" id="KW-1185">Reference proteome</keyword>
<reference evidence="8" key="1">
    <citation type="submission" date="2020-11" db="EMBL/GenBank/DDBJ databases">
        <authorList>
            <person name="Tran Van P."/>
        </authorList>
    </citation>
    <scope>NUCLEOTIDE SEQUENCE</scope>
</reference>
<keyword evidence="2" id="KW-0547">Nucleotide-binding</keyword>